<gene>
    <name evidence="3" type="ORF">DA73_0225240</name>
    <name evidence="2" type="ORF">DA73_0400002470</name>
</gene>
<keyword evidence="1" id="KW-0472">Membrane</keyword>
<keyword evidence="1" id="KW-0812">Transmembrane</keyword>
<name>A0A0C1QVY5_9CYAN</name>
<evidence type="ECO:0000313" key="3">
    <source>
        <dbReference type="EMBL" id="KIE09644.1"/>
    </source>
</evidence>
<dbReference type="AlphaFoldDB" id="A0A0C1QVY5"/>
<dbReference type="EMBL" id="JHEG04000001">
    <property type="protein sequence ID" value="KAF3884458.1"/>
    <property type="molecule type" value="Genomic_DNA"/>
</dbReference>
<proteinExistence type="predicted"/>
<protein>
    <recommendedName>
        <fullName evidence="5">Glycerophosphoryl diester phosphodiesterase membrane domain-containing protein</fullName>
    </recommendedName>
</protein>
<keyword evidence="4" id="KW-1185">Reference proteome</keyword>
<feature type="transmembrane region" description="Helical" evidence="1">
    <location>
        <begin position="162"/>
        <end position="187"/>
    </location>
</feature>
<dbReference type="Pfam" id="PF06790">
    <property type="entry name" value="UPF0259"/>
    <property type="match status" value="1"/>
</dbReference>
<feature type="transmembrane region" description="Helical" evidence="1">
    <location>
        <begin position="97"/>
        <end position="117"/>
    </location>
</feature>
<dbReference type="RefSeq" id="WP_038074130.1">
    <property type="nucleotide sequence ID" value="NZ_JHEG04000001.1"/>
</dbReference>
<accession>A0A0C1QVY5</accession>
<evidence type="ECO:0000313" key="2">
    <source>
        <dbReference type="EMBL" id="KAF3884458.1"/>
    </source>
</evidence>
<reference evidence="3" key="1">
    <citation type="journal article" date="2015" name="Genome Announc.">
        <title>Draft Genome Sequence of Tolypothrix boutellei Strain VB521301.</title>
        <authorList>
            <person name="Chandrababunaidu M.M."/>
            <person name="Singh D."/>
            <person name="Sen D."/>
            <person name="Bhan S."/>
            <person name="Das S."/>
            <person name="Gupta A."/>
            <person name="Adhikary S.P."/>
            <person name="Tripathy S."/>
        </authorList>
    </citation>
    <scope>NUCLEOTIDE SEQUENCE</scope>
    <source>
        <strain evidence="3">VB521301</strain>
    </source>
</reference>
<reference evidence="2" key="2">
    <citation type="submission" date="2019-11" db="EMBL/GenBank/DDBJ databases">
        <title>Improved Assembly of Tolypothrix boutellei genome.</title>
        <authorList>
            <person name="Sarangi A.N."/>
            <person name="Mukherjee M."/>
            <person name="Ghosh S."/>
            <person name="Singh D."/>
            <person name="Das A."/>
            <person name="Kant S."/>
            <person name="Prusty A."/>
            <person name="Tripathy S."/>
        </authorList>
    </citation>
    <scope>NUCLEOTIDE SEQUENCE</scope>
    <source>
        <strain evidence="2">VB521301</strain>
    </source>
</reference>
<feature type="transmembrane region" description="Helical" evidence="1">
    <location>
        <begin position="193"/>
        <end position="216"/>
    </location>
</feature>
<comment type="caution">
    <text evidence="3">The sequence shown here is derived from an EMBL/GenBank/DDBJ whole genome shotgun (WGS) entry which is preliminary data.</text>
</comment>
<dbReference type="EMBL" id="JHEG02000054">
    <property type="protein sequence ID" value="KIE09644.1"/>
    <property type="molecule type" value="Genomic_DNA"/>
</dbReference>
<evidence type="ECO:0000256" key="1">
    <source>
        <dbReference type="SAM" id="Phobius"/>
    </source>
</evidence>
<dbReference type="OrthoDB" id="465027at2"/>
<evidence type="ECO:0000313" key="4">
    <source>
        <dbReference type="Proteomes" id="UP000029738"/>
    </source>
</evidence>
<keyword evidence="1" id="KW-1133">Transmembrane helix</keyword>
<sequence>MKKLKEAIAIFSDNIILFSLIILTIRFPANILSEIVVHNLTPKDEYAKLIAEFRVSSFFSAIFDPIYVGALISSLWEIKQGRSCNYFEAMSAGIKNWGQIFTIRLISGFFQTLGFFAFVIPGIVLAVRYSLTDCIVVIEGYSNSSSILKRSAYLTKGKKWQIVVGTSLIVLLMLTYSFIVGIFSAFIENTVTTIIFSCILDIILAMVPILLFLFYWQARQVE</sequence>
<organism evidence="3">
    <name type="scientific">Tolypothrix bouteillei VB521301</name>
    <dbReference type="NCBI Taxonomy" id="1479485"/>
    <lineage>
        <taxon>Bacteria</taxon>
        <taxon>Bacillati</taxon>
        <taxon>Cyanobacteriota</taxon>
        <taxon>Cyanophyceae</taxon>
        <taxon>Nostocales</taxon>
        <taxon>Tolypothrichaceae</taxon>
        <taxon>Tolypothrix</taxon>
    </lineage>
</organism>
<evidence type="ECO:0008006" key="5">
    <source>
        <dbReference type="Google" id="ProtNLM"/>
    </source>
</evidence>
<dbReference type="Proteomes" id="UP000029738">
    <property type="component" value="Unassembled WGS sequence"/>
</dbReference>